<proteinExistence type="predicted"/>
<dbReference type="RefSeq" id="WP_118097176.1">
    <property type="nucleotide sequence ID" value="NZ_CAKMUY010000006.1"/>
</dbReference>
<accession>A0A395VA68</accession>
<reference evidence="1 2" key="1">
    <citation type="submission" date="2018-08" db="EMBL/GenBank/DDBJ databases">
        <title>A genome reference for cultivated species of the human gut microbiota.</title>
        <authorList>
            <person name="Zou Y."/>
            <person name="Xue W."/>
            <person name="Luo G."/>
        </authorList>
    </citation>
    <scope>NUCLEOTIDE SEQUENCE [LARGE SCALE GENOMIC DNA]</scope>
    <source>
        <strain evidence="1 2">AF22-12AC</strain>
    </source>
</reference>
<sequence length="59" mass="6807">MNTLPKDPVMLLSFVNTQLRDHYPSLEEFAAIYQIDVAEVISALKNIDYEYDPATNQFI</sequence>
<name>A0A395VA68_9FIRM</name>
<dbReference type="InterPro" id="IPR025346">
    <property type="entry name" value="DUF4250"/>
</dbReference>
<evidence type="ECO:0000313" key="1">
    <source>
        <dbReference type="EMBL" id="RGS41032.1"/>
    </source>
</evidence>
<dbReference type="AlphaFoldDB" id="A0A395VA68"/>
<evidence type="ECO:0000313" key="2">
    <source>
        <dbReference type="Proteomes" id="UP000266172"/>
    </source>
</evidence>
<dbReference type="Proteomes" id="UP000266172">
    <property type="component" value="Unassembled WGS sequence"/>
</dbReference>
<dbReference type="Pfam" id="PF14056">
    <property type="entry name" value="DUF4250"/>
    <property type="match status" value="1"/>
</dbReference>
<dbReference type="EMBL" id="QRVL01000004">
    <property type="protein sequence ID" value="RGS41032.1"/>
    <property type="molecule type" value="Genomic_DNA"/>
</dbReference>
<protein>
    <submittedName>
        <fullName evidence="1">DUF4250 domain-containing protein</fullName>
    </submittedName>
</protein>
<organism evidence="1 2">
    <name type="scientific">Roseburia hominis</name>
    <dbReference type="NCBI Taxonomy" id="301301"/>
    <lineage>
        <taxon>Bacteria</taxon>
        <taxon>Bacillati</taxon>
        <taxon>Bacillota</taxon>
        <taxon>Clostridia</taxon>
        <taxon>Lachnospirales</taxon>
        <taxon>Lachnospiraceae</taxon>
        <taxon>Roseburia</taxon>
    </lineage>
</organism>
<gene>
    <name evidence="1" type="ORF">DWX93_07455</name>
</gene>
<comment type="caution">
    <text evidence="1">The sequence shown here is derived from an EMBL/GenBank/DDBJ whole genome shotgun (WGS) entry which is preliminary data.</text>
</comment>